<evidence type="ECO:0000313" key="2">
    <source>
        <dbReference type="Proteomes" id="UP001177021"/>
    </source>
</evidence>
<reference evidence="1" key="1">
    <citation type="submission" date="2023-10" db="EMBL/GenBank/DDBJ databases">
        <authorList>
            <person name="Rodriguez Cubillos JULIANA M."/>
            <person name="De Vega J."/>
        </authorList>
    </citation>
    <scope>NUCLEOTIDE SEQUENCE</scope>
</reference>
<evidence type="ECO:0000313" key="1">
    <source>
        <dbReference type="EMBL" id="CAJ2660305.1"/>
    </source>
</evidence>
<proteinExistence type="predicted"/>
<keyword evidence="2" id="KW-1185">Reference proteome</keyword>
<protein>
    <submittedName>
        <fullName evidence="1">Uncharacterized protein</fullName>
    </submittedName>
</protein>
<organism evidence="1 2">
    <name type="scientific">Trifolium pratense</name>
    <name type="common">Red clover</name>
    <dbReference type="NCBI Taxonomy" id="57577"/>
    <lineage>
        <taxon>Eukaryota</taxon>
        <taxon>Viridiplantae</taxon>
        <taxon>Streptophyta</taxon>
        <taxon>Embryophyta</taxon>
        <taxon>Tracheophyta</taxon>
        <taxon>Spermatophyta</taxon>
        <taxon>Magnoliopsida</taxon>
        <taxon>eudicotyledons</taxon>
        <taxon>Gunneridae</taxon>
        <taxon>Pentapetalae</taxon>
        <taxon>rosids</taxon>
        <taxon>fabids</taxon>
        <taxon>Fabales</taxon>
        <taxon>Fabaceae</taxon>
        <taxon>Papilionoideae</taxon>
        <taxon>50 kb inversion clade</taxon>
        <taxon>NPAAA clade</taxon>
        <taxon>Hologalegina</taxon>
        <taxon>IRL clade</taxon>
        <taxon>Trifolieae</taxon>
        <taxon>Trifolium</taxon>
    </lineage>
</organism>
<name>A0ACB0KUB4_TRIPR</name>
<accession>A0ACB0KUB4</accession>
<dbReference type="Proteomes" id="UP001177021">
    <property type="component" value="Unassembled WGS sequence"/>
</dbReference>
<comment type="caution">
    <text evidence="1">The sequence shown here is derived from an EMBL/GenBank/DDBJ whole genome shotgun (WGS) entry which is preliminary data.</text>
</comment>
<gene>
    <name evidence="1" type="ORF">MILVUS5_LOCUS26289</name>
</gene>
<sequence>MGNCLKKNQISSSQDHENEEITKRVEKMKKTRREDNLKKKVRFKVQDGNKSDYDGNSSTSGILRIRLVVSKEELKRVLSNKSIENGVKNTTLEELLKDMKLKDKNVSKIEEVDGGLNSWRPDLDSIPEDYSMK</sequence>
<dbReference type="EMBL" id="CASHSV030000311">
    <property type="protein sequence ID" value="CAJ2660305.1"/>
    <property type="molecule type" value="Genomic_DNA"/>
</dbReference>